<keyword evidence="1" id="KW-0732">Signal</keyword>
<feature type="domain" description="Kazal-like" evidence="2">
    <location>
        <begin position="127"/>
        <end position="186"/>
    </location>
</feature>
<dbReference type="InterPro" id="IPR002350">
    <property type="entry name" value="Kazal_dom"/>
</dbReference>
<dbReference type="CDD" id="cd00104">
    <property type="entry name" value="KAZAL_FS"/>
    <property type="match status" value="7"/>
</dbReference>
<dbReference type="SMART" id="SM00280">
    <property type="entry name" value="KAZAL"/>
    <property type="match status" value="7"/>
</dbReference>
<feature type="non-terminal residue" evidence="4">
    <location>
        <position position="1"/>
    </location>
</feature>
<keyword evidence="3" id="KW-1185">Reference proteome</keyword>
<evidence type="ECO:0000259" key="2">
    <source>
        <dbReference type="PROSITE" id="PS51465"/>
    </source>
</evidence>
<feature type="domain" description="Kazal-like" evidence="2">
    <location>
        <begin position="29"/>
        <end position="83"/>
    </location>
</feature>
<dbReference type="OrthoDB" id="88467at2759"/>
<dbReference type="KEGG" id="tnl:113501603"/>
<dbReference type="GeneID" id="113501603"/>
<dbReference type="PANTHER" id="PTHR21131">
    <property type="entry name" value="SERINE-TYPE ENDOPEPTIDASE INHIBITOR"/>
    <property type="match status" value="1"/>
</dbReference>
<accession>A0A7E5WD61</accession>
<evidence type="ECO:0000256" key="1">
    <source>
        <dbReference type="SAM" id="SignalP"/>
    </source>
</evidence>
<feature type="domain" description="Kazal-like" evidence="2">
    <location>
        <begin position="335"/>
        <end position="379"/>
    </location>
</feature>
<dbReference type="Proteomes" id="UP000322000">
    <property type="component" value="Chromosome 2"/>
</dbReference>
<dbReference type="PROSITE" id="PS00282">
    <property type="entry name" value="KAZAL_1"/>
    <property type="match status" value="2"/>
</dbReference>
<dbReference type="Pfam" id="PF00050">
    <property type="entry name" value="Kazal_1"/>
    <property type="match status" value="2"/>
</dbReference>
<dbReference type="InterPro" id="IPR053265">
    <property type="entry name" value="Serpin"/>
</dbReference>
<dbReference type="PANTHER" id="PTHR21131:SF0">
    <property type="entry name" value="GEO10195P1-RELATED"/>
    <property type="match status" value="1"/>
</dbReference>
<dbReference type="PROSITE" id="PS51465">
    <property type="entry name" value="KAZAL_2"/>
    <property type="match status" value="7"/>
</dbReference>
<feature type="domain" description="Kazal-like" evidence="2">
    <location>
        <begin position="84"/>
        <end position="112"/>
    </location>
</feature>
<dbReference type="RefSeq" id="XP_026738604.1">
    <property type="nucleotide sequence ID" value="XM_026882803.1"/>
</dbReference>
<proteinExistence type="predicted"/>
<protein>
    <submittedName>
        <fullName evidence="4">Serine protease inhibitor dipetalogastin-like</fullName>
    </submittedName>
</protein>
<feature type="domain" description="Kazal-like" evidence="2">
    <location>
        <begin position="278"/>
        <end position="333"/>
    </location>
</feature>
<feature type="domain" description="Kazal-like" evidence="2">
    <location>
        <begin position="238"/>
        <end position="276"/>
    </location>
</feature>
<feature type="chain" id="PRO_5028961700" evidence="1">
    <location>
        <begin position="21"/>
        <end position="379"/>
    </location>
</feature>
<dbReference type="InParanoid" id="A0A7E5WD61"/>
<name>A0A7E5WD61_TRINI</name>
<keyword evidence="4" id="KW-0646">Protease inhibitor</keyword>
<dbReference type="SUPFAM" id="SSF100895">
    <property type="entry name" value="Kazal-type serine protease inhibitors"/>
    <property type="match status" value="7"/>
</dbReference>
<evidence type="ECO:0000313" key="4">
    <source>
        <dbReference type="RefSeq" id="XP_026738604.1"/>
    </source>
</evidence>
<reference evidence="4" key="1">
    <citation type="submission" date="2025-08" db="UniProtKB">
        <authorList>
            <consortium name="RefSeq"/>
        </authorList>
    </citation>
    <scope>IDENTIFICATION</scope>
</reference>
<feature type="signal peptide" evidence="1">
    <location>
        <begin position="1"/>
        <end position="20"/>
    </location>
</feature>
<dbReference type="Pfam" id="PF07648">
    <property type="entry name" value="Kazal_2"/>
    <property type="match status" value="4"/>
</dbReference>
<keyword evidence="4" id="KW-0722">Serine protease inhibitor</keyword>
<dbReference type="Gene3D" id="3.30.60.30">
    <property type="match status" value="7"/>
</dbReference>
<evidence type="ECO:0000313" key="3">
    <source>
        <dbReference type="Proteomes" id="UP000322000"/>
    </source>
</evidence>
<feature type="domain" description="Kazal-like" evidence="2">
    <location>
        <begin position="187"/>
        <end position="237"/>
    </location>
</feature>
<organism evidence="3 4">
    <name type="scientific">Trichoplusia ni</name>
    <name type="common">Cabbage looper</name>
    <dbReference type="NCBI Taxonomy" id="7111"/>
    <lineage>
        <taxon>Eukaryota</taxon>
        <taxon>Metazoa</taxon>
        <taxon>Ecdysozoa</taxon>
        <taxon>Arthropoda</taxon>
        <taxon>Hexapoda</taxon>
        <taxon>Insecta</taxon>
        <taxon>Pterygota</taxon>
        <taxon>Neoptera</taxon>
        <taxon>Endopterygota</taxon>
        <taxon>Lepidoptera</taxon>
        <taxon>Glossata</taxon>
        <taxon>Ditrysia</taxon>
        <taxon>Noctuoidea</taxon>
        <taxon>Noctuidae</taxon>
        <taxon>Plusiinae</taxon>
        <taxon>Trichoplusia</taxon>
    </lineage>
</organism>
<gene>
    <name evidence="4" type="primary">LOC113501603</name>
</gene>
<dbReference type="GO" id="GO:0004867">
    <property type="term" value="F:serine-type endopeptidase inhibitor activity"/>
    <property type="evidence" value="ECO:0007669"/>
    <property type="project" value="UniProtKB-KW"/>
</dbReference>
<dbReference type="InterPro" id="IPR036058">
    <property type="entry name" value="Kazal_dom_sf"/>
</dbReference>
<sequence>CFYLFSGLLITLAYVRPLLCYGPALHPDYGHHITCACPRLYAPVCGSDGRTYSNECELDCVSDNNVQNCLPPIYVDSYGECPGYPCDCSGTTPNPLCGSDNQTYGNACYFNCDTARRYALGLGSISVAYEGACRNPVCQCSDIVIPVCGTDNQTYRNICFLQCASQENEANCLASIGIQYPGACETDSCICPLNIDPVCGSDEQTYNNLCQLYCVNRRRYALGLDPITVQYNGTCLDCICPAVYDPVCASNGVTFGNDCLVGCENQRRERQGLAALTVASRGVCPCICTFEYNPVCGSDGNTYPNPCSLNCDNIRRDDLGLPRIDIAHSGPCQCDCGFGCALNYDPVCGSDGRTYSNDCFLDCQRVCDHQLYRAYYGEC</sequence>
<dbReference type="AlphaFoldDB" id="A0A7E5WD61"/>